<dbReference type="KEGG" id="pif:PITG_11150"/>
<gene>
    <name evidence="3" type="ORF">PITG_11150</name>
</gene>
<evidence type="ECO:0000256" key="1">
    <source>
        <dbReference type="SAM" id="Coils"/>
    </source>
</evidence>
<feature type="region of interest" description="Disordered" evidence="2">
    <location>
        <begin position="1"/>
        <end position="41"/>
    </location>
</feature>
<reference evidence="4" key="1">
    <citation type="journal article" date="2009" name="Nature">
        <title>Genome sequence and analysis of the Irish potato famine pathogen Phytophthora infestans.</title>
        <authorList>
            <consortium name="The Broad Institute Genome Sequencing Platform"/>
            <person name="Haas B.J."/>
            <person name="Kamoun S."/>
            <person name="Zody M.C."/>
            <person name="Jiang R.H."/>
            <person name="Handsaker R.E."/>
            <person name="Cano L.M."/>
            <person name="Grabherr M."/>
            <person name="Kodira C.D."/>
            <person name="Raffaele S."/>
            <person name="Torto-Alalibo T."/>
            <person name="Bozkurt T.O."/>
            <person name="Ah-Fong A.M."/>
            <person name="Alvarado L."/>
            <person name="Anderson V.L."/>
            <person name="Armstrong M.R."/>
            <person name="Avrova A."/>
            <person name="Baxter L."/>
            <person name="Beynon J."/>
            <person name="Boevink P.C."/>
            <person name="Bollmann S.R."/>
            <person name="Bos J.I."/>
            <person name="Bulone V."/>
            <person name="Cai G."/>
            <person name="Cakir C."/>
            <person name="Carrington J.C."/>
            <person name="Chawner M."/>
            <person name="Conti L."/>
            <person name="Costanzo S."/>
            <person name="Ewan R."/>
            <person name="Fahlgren N."/>
            <person name="Fischbach M.A."/>
            <person name="Fugelstad J."/>
            <person name="Gilroy E.M."/>
            <person name="Gnerre S."/>
            <person name="Green P.J."/>
            <person name="Grenville-Briggs L.J."/>
            <person name="Griffith J."/>
            <person name="Grunwald N.J."/>
            <person name="Horn K."/>
            <person name="Horner N.R."/>
            <person name="Hu C.H."/>
            <person name="Huitema E."/>
            <person name="Jeong D.H."/>
            <person name="Jones A.M."/>
            <person name="Jones J.D."/>
            <person name="Jones R.W."/>
            <person name="Karlsson E.K."/>
            <person name="Kunjeti S.G."/>
            <person name="Lamour K."/>
            <person name="Liu Z."/>
            <person name="Ma L."/>
            <person name="Maclean D."/>
            <person name="Chibucos M.C."/>
            <person name="McDonald H."/>
            <person name="McWalters J."/>
            <person name="Meijer H.J."/>
            <person name="Morgan W."/>
            <person name="Morris P.F."/>
            <person name="Munro C.A."/>
            <person name="O'Neill K."/>
            <person name="Ospina-Giraldo M."/>
            <person name="Pinzon A."/>
            <person name="Pritchard L."/>
            <person name="Ramsahoye B."/>
            <person name="Ren Q."/>
            <person name="Restrepo S."/>
            <person name="Roy S."/>
            <person name="Sadanandom A."/>
            <person name="Savidor A."/>
            <person name="Schornack S."/>
            <person name="Schwartz D.C."/>
            <person name="Schumann U.D."/>
            <person name="Schwessinger B."/>
            <person name="Seyer L."/>
            <person name="Sharpe T."/>
            <person name="Silvar C."/>
            <person name="Song J."/>
            <person name="Studholme D.J."/>
            <person name="Sykes S."/>
            <person name="Thines M."/>
            <person name="van de Vondervoort P.J."/>
            <person name="Phuntumart V."/>
            <person name="Wawra S."/>
            <person name="Weide R."/>
            <person name="Win J."/>
            <person name="Young C."/>
            <person name="Zhou S."/>
            <person name="Fry W."/>
            <person name="Meyers B.C."/>
            <person name="van West P."/>
            <person name="Ristaino J."/>
            <person name="Govers F."/>
            <person name="Birch P.R."/>
            <person name="Whisson S.C."/>
            <person name="Judelson H.S."/>
            <person name="Nusbaum C."/>
        </authorList>
    </citation>
    <scope>NUCLEOTIDE SEQUENCE [LARGE SCALE GENOMIC DNA]</scope>
    <source>
        <strain evidence="4">T30-4</strain>
    </source>
</reference>
<dbReference type="HOGENOM" id="CLU_1535467_0_0_1"/>
<keyword evidence="4" id="KW-1185">Reference proteome</keyword>
<dbReference type="VEuPathDB" id="FungiDB:PITG_11150"/>
<feature type="coiled-coil region" evidence="1">
    <location>
        <begin position="114"/>
        <end position="164"/>
    </location>
</feature>
<organism evidence="3 4">
    <name type="scientific">Phytophthora infestans (strain T30-4)</name>
    <name type="common">Potato late blight agent</name>
    <dbReference type="NCBI Taxonomy" id="403677"/>
    <lineage>
        <taxon>Eukaryota</taxon>
        <taxon>Sar</taxon>
        <taxon>Stramenopiles</taxon>
        <taxon>Oomycota</taxon>
        <taxon>Peronosporomycetes</taxon>
        <taxon>Peronosporales</taxon>
        <taxon>Peronosporaceae</taxon>
        <taxon>Phytophthora</taxon>
    </lineage>
</organism>
<dbReference type="RefSeq" id="XP_002901918.1">
    <property type="nucleotide sequence ID" value="XM_002901872.1"/>
</dbReference>
<dbReference type="EMBL" id="DS028136">
    <property type="protein sequence ID" value="EEY57308.1"/>
    <property type="molecule type" value="Genomic_DNA"/>
</dbReference>
<protein>
    <submittedName>
        <fullName evidence="3">Uncharacterized protein</fullName>
    </submittedName>
</protein>
<proteinExistence type="predicted"/>
<keyword evidence="1" id="KW-0175">Coiled coil</keyword>
<sequence length="175" mass="20475">MSHLTRLQQKDDDNSGRTTPYLEEKRCQQRRNSLDERDPHKQAETILSLRETIATLREKLNGAVNEQARLKQELNVARANTTPELATQVAVLTSQLSYEKKWRQVLETKEIRLRQELETKLETKEASFKQELETKLETKEASFKQELETKLEAKEASFKQELESRQMRLDSKEAS</sequence>
<name>D0NGA7_PHYIT</name>
<dbReference type="AlphaFoldDB" id="D0NGA7"/>
<dbReference type="Proteomes" id="UP000006643">
    <property type="component" value="Unassembled WGS sequence"/>
</dbReference>
<feature type="coiled-coil region" evidence="1">
    <location>
        <begin position="46"/>
        <end position="80"/>
    </location>
</feature>
<accession>D0NGA7</accession>
<evidence type="ECO:0000313" key="4">
    <source>
        <dbReference type="Proteomes" id="UP000006643"/>
    </source>
</evidence>
<evidence type="ECO:0000313" key="3">
    <source>
        <dbReference type="EMBL" id="EEY57308.1"/>
    </source>
</evidence>
<dbReference type="GeneID" id="9476312"/>
<dbReference type="InParanoid" id="D0NGA7"/>
<feature type="compositionally biased region" description="Basic and acidic residues" evidence="2">
    <location>
        <begin position="22"/>
        <end position="41"/>
    </location>
</feature>
<evidence type="ECO:0000256" key="2">
    <source>
        <dbReference type="SAM" id="MobiDB-lite"/>
    </source>
</evidence>